<sequence>MTDINRAKSTRNLDAYYYGFDPTGCDLVDSVLEQVARAGKAFHSTDDWNEEDLDGLSPVDKMQAAANASAKTILALIAEVEHLRKDAARYRWLRDSCTRQYDDMRRRLDAAADARKQELRSIDL</sequence>
<accession>Q9MC66</accession>
<dbReference type="Proteomes" id="UP000009085">
    <property type="component" value="Segment"/>
</dbReference>
<reference evidence="1 2" key="1">
    <citation type="journal article" date="1994" name="J. Bacteriol.">
        <title>Cloning of the early promoters of Pseudomonas aeruginosa bacteriophage D3: sequence of the immunity region of D3.</title>
        <authorList>
            <person name="Farinha M.A."/>
            <person name="Allan B.J."/>
            <person name="Gertman E.M."/>
            <person name="Ronald S.L."/>
            <person name="Kropinski A.M."/>
        </authorList>
    </citation>
    <scope>NUCLEOTIDE SEQUENCE [LARGE SCALE GENOMIC DNA]</scope>
</reference>
<dbReference type="KEGG" id="vg:1262926"/>
<gene>
    <name evidence="1" type="primary">orf56</name>
</gene>
<dbReference type="EMBL" id="AF165214">
    <property type="protein sequence ID" value="AAF80815.1"/>
    <property type="molecule type" value="Genomic_DNA"/>
</dbReference>
<dbReference type="RefSeq" id="NP_061552.1">
    <property type="nucleotide sequence ID" value="NC_002484.2"/>
</dbReference>
<reference evidence="1 2" key="2">
    <citation type="journal article" date="1996" name="Gene">
        <title>Genetic and sequence analysis of the cos region of the temperate Pseudomonas aeruginosa bacteriophage, D3.</title>
        <authorList>
            <person name="Sharp R."/>
            <person name="Jansons I.S."/>
            <person name="Gertman E."/>
            <person name="Kropinski A.M."/>
        </authorList>
    </citation>
    <scope>NUCLEOTIDE SEQUENCE [LARGE SCALE GENOMIC DNA]</scope>
</reference>
<reference evidence="1 2" key="4">
    <citation type="journal article" date="1999" name="J. Bacteriol.">
        <title>Cloning and analysis of the capsid morphogenesis genes of Pseudomonas aeruginosa bacteriophage D3: another example of protein chain mail?</title>
        <authorList>
            <person name="Gilakjan Z.A."/>
            <person name="Kropinski A.M."/>
        </authorList>
    </citation>
    <scope>NUCLEOTIDE SEQUENCE [LARGE SCALE GENOMIC DNA]</scope>
</reference>
<reference evidence="1 2" key="5">
    <citation type="journal article" date="2000" name="J. Bacteriol.">
        <title>Sequence of the genome of the temperate, serotype-converting, Pseudomonas aeruginosa bacteriophage D3.</title>
        <authorList>
            <person name="Kropinski A.M."/>
        </authorList>
    </citation>
    <scope>NUCLEOTIDE SEQUENCE [LARGE SCALE GENOMIC DNA]</scope>
</reference>
<protein>
    <submittedName>
        <fullName evidence="1">Uncharacterized protein</fullName>
    </submittedName>
</protein>
<keyword evidence="2" id="KW-1185">Reference proteome</keyword>
<evidence type="ECO:0000313" key="1">
    <source>
        <dbReference type="EMBL" id="AAF80815.1"/>
    </source>
</evidence>
<name>Q9MC66_BPD3</name>
<organism evidence="1 2">
    <name type="scientific">Pseudomonas phage D3</name>
    <name type="common">Bacteriophage D3</name>
    <dbReference type="NCBI Taxonomy" id="2932880"/>
    <lineage>
        <taxon>Viruses</taxon>
        <taxon>Duplodnaviria</taxon>
        <taxon>Heunggongvirae</taxon>
        <taxon>Uroviricota</taxon>
        <taxon>Caudoviricetes</taxon>
        <taxon>Detrevirus</taxon>
        <taxon>Detrevirus D3</taxon>
    </lineage>
</organism>
<reference evidence="1 2" key="3">
    <citation type="journal article" date="1999" name="Can. J. Microbiol.">
        <title>Transfer RNA genes and their significance to codon usage in the Pseudomonas aeruginosa lamboid bacteriophage D3.</title>
        <authorList>
            <person name="Kropinski A.M."/>
            <person name="Sibbald M.J."/>
        </authorList>
    </citation>
    <scope>NUCLEOTIDE SEQUENCE [LARGE SCALE GENOMIC DNA]</scope>
</reference>
<dbReference type="GeneID" id="1262926"/>
<evidence type="ECO:0000313" key="2">
    <source>
        <dbReference type="Proteomes" id="UP000009085"/>
    </source>
</evidence>
<proteinExistence type="predicted"/>
<organismHost>
    <name type="scientific">Pseudomonas aeruginosa</name>
    <dbReference type="NCBI Taxonomy" id="287"/>
</organismHost>